<gene>
    <name evidence="3" type="ORF">QWY14_07100</name>
</gene>
<dbReference type="PANTHER" id="PTHR43615">
    <property type="entry name" value="PHOSPHOENOLPYRUVATE SYNTHASE-RELATED"/>
    <property type="match status" value="1"/>
</dbReference>
<dbReference type="Gene3D" id="3.30.1490.20">
    <property type="entry name" value="ATP-grasp fold, A domain"/>
    <property type="match status" value="1"/>
</dbReference>
<dbReference type="PANTHER" id="PTHR43615:SF1">
    <property type="entry name" value="PPDK_N DOMAIN-CONTAINING PROTEIN"/>
    <property type="match status" value="1"/>
</dbReference>
<dbReference type="Proteomes" id="UP001172055">
    <property type="component" value="Unassembled WGS sequence"/>
</dbReference>
<feature type="domain" description="PEP-utilising enzyme mobile" evidence="1">
    <location>
        <begin position="809"/>
        <end position="879"/>
    </location>
</feature>
<dbReference type="NCBIfam" id="NF004877">
    <property type="entry name" value="PRK06241.1-2"/>
    <property type="match status" value="1"/>
</dbReference>
<comment type="caution">
    <text evidence="3">The sequence shown here is derived from an EMBL/GenBank/DDBJ whole genome shotgun (WGS) entry which is preliminary data.</text>
</comment>
<dbReference type="InterPro" id="IPR008279">
    <property type="entry name" value="PEP-util_enz_mobile_dom"/>
</dbReference>
<organism evidence="3 4">
    <name type="scientific">Planococcus shixiaomingii</name>
    <dbReference type="NCBI Taxonomy" id="3058393"/>
    <lineage>
        <taxon>Bacteria</taxon>
        <taxon>Bacillati</taxon>
        <taxon>Bacillota</taxon>
        <taxon>Bacilli</taxon>
        <taxon>Bacillales</taxon>
        <taxon>Caryophanaceae</taxon>
        <taxon>Planococcus</taxon>
    </lineage>
</organism>
<dbReference type="InterPro" id="IPR051549">
    <property type="entry name" value="PEP_Utilizing_Enz"/>
</dbReference>
<proteinExistence type="predicted"/>
<evidence type="ECO:0000259" key="1">
    <source>
        <dbReference type="Pfam" id="PF00391"/>
    </source>
</evidence>
<dbReference type="EMBL" id="JAUJWV010000001">
    <property type="protein sequence ID" value="MDN7241554.1"/>
    <property type="molecule type" value="Genomic_DNA"/>
</dbReference>
<feature type="domain" description="Pyruvate phosphate dikinase AMP/ATP-binding" evidence="2">
    <location>
        <begin position="17"/>
        <end position="313"/>
    </location>
</feature>
<dbReference type="Pfam" id="PF00391">
    <property type="entry name" value="PEP-utilizers"/>
    <property type="match status" value="1"/>
</dbReference>
<dbReference type="InterPro" id="IPR036637">
    <property type="entry name" value="Phosphohistidine_dom_sf"/>
</dbReference>
<dbReference type="Pfam" id="PF01326">
    <property type="entry name" value="PPDK_N"/>
    <property type="match status" value="1"/>
</dbReference>
<sequence length="887" mass="97966">MEPYVLGFNEIDKSYLSSVGGKGANLGEMTKAGFPIPQGFCVSTSAYRSFLQASSEMEGFYEELNQLHFDDLEQISRLAQQIRDHINSLTMPEEVKNAIVSASQATGRDKAYAVRSSATAEDLPSASFAGQQDTYLNVIGQEALLKAVQNCWASLYTDRAISYRAKNGFDHRSVFLSVVVQEMVFPEVSGILFTADPVSGHRHTISIDASYGLGEALVAGLVTADLYQVRSGQIIKKQISKKELAIYSLPQGGTITKPLPPESQEAQALSDSQILELAAIGQQIENHYGSEQDIEWAYANNKFFILQSRPITSLYPLPAVSDTDFHVYINFGYIQMMTAPMKPISISLISNVTNFLVPTPAANKRILREAGGRAFADFTKPLSLPPMRRRILKLMGGMDKAMATALLEATSHQEFQRVTVPKKVVARTVIRVAPHVVTVLAKAANNLLLKNPATANRQATAFINEKVAENKNILAMLSGAERVRFIRRSMRNMFPEILTKIVPYFIAGMLASGRLETKLKNKFGDVEAAELLSKLYKSLPGNVTTEMGIQLGDLADHARKSPQLIAYLQNADNPNFYEGLYNVPGGLEFKKELDRFLGEFGSRCAGEIDIAKPRWSEEPAQLVPSIMSNIQTASPGEHRNKFYQGELEAEETAQYILSHFGFIEKKWVFRLLKVYRNLMGMREHHKFALIQLMYLYKRAMLEDARFLVEKGVLAKTEDIFYLSLEEFIALLENGNAVLKEGTIEARKRKNLLDQKLRSPRILTSDGEMLNGRPVVEGGPEGAIIGSGVSAGVVEGIARVVLQPEDAKLNRGEILVAPFTDPGWTPLFTSAVGLVTEVGGMMTHGSVVAREYGIPAVVGVDNATELIKDGEWIRVDGTQGFVEKIEHP</sequence>
<evidence type="ECO:0000313" key="4">
    <source>
        <dbReference type="Proteomes" id="UP001172055"/>
    </source>
</evidence>
<reference evidence="3 4" key="1">
    <citation type="submission" date="2023-06" db="EMBL/GenBank/DDBJ databases">
        <title>Novel species in genus Planococcus.</title>
        <authorList>
            <person name="Ning S."/>
        </authorList>
    </citation>
    <scope>NUCLEOTIDE SEQUENCE [LARGE SCALE GENOMIC DNA]</scope>
    <source>
        <strain evidence="3 4">N028</strain>
    </source>
</reference>
<dbReference type="SUPFAM" id="SSF52009">
    <property type="entry name" value="Phosphohistidine domain"/>
    <property type="match status" value="1"/>
</dbReference>
<protein>
    <submittedName>
        <fullName evidence="3">Phosphoenolpyruvate synthase</fullName>
    </submittedName>
</protein>
<dbReference type="RefSeq" id="WP_301723145.1">
    <property type="nucleotide sequence ID" value="NZ_JAUJWV010000001.1"/>
</dbReference>
<accession>A0ABT8N119</accession>
<dbReference type="Gene3D" id="3.30.470.20">
    <property type="entry name" value="ATP-grasp fold, B domain"/>
    <property type="match status" value="1"/>
</dbReference>
<dbReference type="InterPro" id="IPR002192">
    <property type="entry name" value="PPDK_AMP/ATP-bd"/>
</dbReference>
<name>A0ABT8N119_9BACL</name>
<evidence type="ECO:0000313" key="3">
    <source>
        <dbReference type="EMBL" id="MDN7241554.1"/>
    </source>
</evidence>
<dbReference type="InterPro" id="IPR013815">
    <property type="entry name" value="ATP_grasp_subdomain_1"/>
</dbReference>
<dbReference type="SUPFAM" id="SSF56059">
    <property type="entry name" value="Glutathione synthetase ATP-binding domain-like"/>
    <property type="match status" value="1"/>
</dbReference>
<dbReference type="Gene3D" id="3.50.30.10">
    <property type="entry name" value="Phosphohistidine domain"/>
    <property type="match status" value="1"/>
</dbReference>
<dbReference type="NCBIfam" id="NF004878">
    <property type="entry name" value="PRK06241.1-3"/>
    <property type="match status" value="1"/>
</dbReference>
<keyword evidence="4" id="KW-1185">Reference proteome</keyword>
<evidence type="ECO:0000259" key="2">
    <source>
        <dbReference type="Pfam" id="PF01326"/>
    </source>
</evidence>